<dbReference type="Gene3D" id="3.40.800.10">
    <property type="entry name" value="Ureohydrolase domain"/>
    <property type="match status" value="1"/>
</dbReference>
<feature type="binding site" evidence="4">
    <location>
        <position position="134"/>
    </location>
    <ligand>
        <name>Mn(2+)</name>
        <dbReference type="ChEBI" id="CHEBI:29035"/>
        <label>1</label>
    </ligand>
</feature>
<dbReference type="CDD" id="cd11593">
    <property type="entry name" value="Agmatinase-like_2"/>
    <property type="match status" value="1"/>
</dbReference>
<comment type="caution">
    <text evidence="5">The sequence shown here is derived from an EMBL/GenBank/DDBJ whole genome shotgun (WGS) entry which is preliminary data.</text>
</comment>
<evidence type="ECO:0000256" key="2">
    <source>
        <dbReference type="ARBA" id="ARBA00022723"/>
    </source>
</evidence>
<dbReference type="PROSITE" id="PS51409">
    <property type="entry name" value="ARGINASE_2"/>
    <property type="match status" value="1"/>
</dbReference>
<keyword evidence="3 5" id="KW-0378">Hydrolase</keyword>
<dbReference type="PANTHER" id="PTHR11358">
    <property type="entry name" value="ARGINASE/AGMATINASE"/>
    <property type="match status" value="1"/>
</dbReference>
<comment type="cofactor">
    <cofactor evidence="4">
        <name>Mn(2+)</name>
        <dbReference type="ChEBI" id="CHEBI:29035"/>
    </cofactor>
    <text evidence="4">Binds 2 manganese ions per subunit.</text>
</comment>
<dbReference type="NCBIfam" id="TIGR01230">
    <property type="entry name" value="agmatinase"/>
    <property type="match status" value="1"/>
</dbReference>
<name>A0A9D2IHK9_9FIRM</name>
<protein>
    <submittedName>
        <fullName evidence="5">Agmatinase</fullName>
        <ecNumber evidence="5">3.5.3.11</ecNumber>
    </submittedName>
</protein>
<evidence type="ECO:0000313" key="6">
    <source>
        <dbReference type="Proteomes" id="UP000824025"/>
    </source>
</evidence>
<feature type="binding site" evidence="4">
    <location>
        <position position="211"/>
    </location>
    <ligand>
        <name>Mn(2+)</name>
        <dbReference type="ChEBI" id="CHEBI:29035"/>
        <label>1</label>
    </ligand>
</feature>
<dbReference type="AlphaFoldDB" id="A0A9D2IHK9"/>
<dbReference type="EC" id="3.5.3.11" evidence="5"/>
<dbReference type="Pfam" id="PF00491">
    <property type="entry name" value="Arginase"/>
    <property type="match status" value="1"/>
</dbReference>
<dbReference type="EMBL" id="DXCF01000001">
    <property type="protein sequence ID" value="HIZ08846.1"/>
    <property type="molecule type" value="Genomic_DNA"/>
</dbReference>
<organism evidence="5 6">
    <name type="scientific">Candidatus Borkfalkia avicola</name>
    <dbReference type="NCBI Taxonomy" id="2838503"/>
    <lineage>
        <taxon>Bacteria</taxon>
        <taxon>Bacillati</taxon>
        <taxon>Bacillota</taxon>
        <taxon>Clostridia</taxon>
        <taxon>Christensenellales</taxon>
        <taxon>Christensenellaceae</taxon>
        <taxon>Candidatus Borkfalkia</taxon>
    </lineage>
</organism>
<feature type="binding site" evidence="4">
    <location>
        <position position="213"/>
    </location>
    <ligand>
        <name>Mn(2+)</name>
        <dbReference type="ChEBI" id="CHEBI:29035"/>
        <label>1</label>
    </ligand>
</feature>
<evidence type="ECO:0000256" key="1">
    <source>
        <dbReference type="ARBA" id="ARBA00009227"/>
    </source>
</evidence>
<keyword evidence="4" id="KW-0464">Manganese</keyword>
<dbReference type="GO" id="GO:0046872">
    <property type="term" value="F:metal ion binding"/>
    <property type="evidence" value="ECO:0007669"/>
    <property type="project" value="UniProtKB-KW"/>
</dbReference>
<dbReference type="InterPro" id="IPR006035">
    <property type="entry name" value="Ureohydrolase"/>
</dbReference>
<evidence type="ECO:0000256" key="4">
    <source>
        <dbReference type="PIRSR" id="PIRSR036979-1"/>
    </source>
</evidence>
<dbReference type="PIRSF" id="PIRSF036979">
    <property type="entry name" value="Arginase"/>
    <property type="match status" value="1"/>
</dbReference>
<proteinExistence type="inferred from homology"/>
<feature type="binding site" evidence="4">
    <location>
        <position position="136"/>
    </location>
    <ligand>
        <name>Mn(2+)</name>
        <dbReference type="ChEBI" id="CHEBI:29035"/>
        <label>1</label>
    </ligand>
</feature>
<evidence type="ECO:0000313" key="5">
    <source>
        <dbReference type="EMBL" id="HIZ08846.1"/>
    </source>
</evidence>
<gene>
    <name evidence="5" type="primary">speB</name>
    <name evidence="5" type="ORF">H9726_00020</name>
</gene>
<dbReference type="PANTHER" id="PTHR11358:SF26">
    <property type="entry name" value="GUANIDINO ACID HYDROLASE, MITOCHONDRIAL"/>
    <property type="match status" value="1"/>
</dbReference>
<dbReference type="GO" id="GO:0008783">
    <property type="term" value="F:agmatinase activity"/>
    <property type="evidence" value="ECO:0007669"/>
    <property type="project" value="UniProtKB-EC"/>
</dbReference>
<dbReference type="SUPFAM" id="SSF52768">
    <property type="entry name" value="Arginase/deacetylase"/>
    <property type="match status" value="1"/>
</dbReference>
<comment type="similarity">
    <text evidence="1">Belongs to the arginase family. Agmatinase subfamily.</text>
</comment>
<reference evidence="5" key="2">
    <citation type="submission" date="2021-04" db="EMBL/GenBank/DDBJ databases">
        <authorList>
            <person name="Gilroy R."/>
        </authorList>
    </citation>
    <scope>NUCLEOTIDE SEQUENCE</scope>
    <source>
        <strain evidence="5">CHK192-19661</strain>
    </source>
</reference>
<dbReference type="Proteomes" id="UP000824025">
    <property type="component" value="Unassembled WGS sequence"/>
</dbReference>
<dbReference type="InterPro" id="IPR023696">
    <property type="entry name" value="Ureohydrolase_dom_sf"/>
</dbReference>
<keyword evidence="2 4" id="KW-0479">Metal-binding</keyword>
<accession>A0A9D2IHK9</accession>
<dbReference type="GO" id="GO:0033389">
    <property type="term" value="P:putrescine biosynthetic process from arginine, via agmatine"/>
    <property type="evidence" value="ECO:0007669"/>
    <property type="project" value="TreeGrafter"/>
</dbReference>
<evidence type="ECO:0000256" key="3">
    <source>
        <dbReference type="ARBA" id="ARBA00022801"/>
    </source>
</evidence>
<dbReference type="InterPro" id="IPR005925">
    <property type="entry name" value="Agmatinase-rel"/>
</dbReference>
<sequence>MLNKNVETFMGCDAGYAGAKIVLFGAPFDSTTSFRPGARFGPSAIRRESYGLELYSPYQGKELTDTPVFDSGDIELPFGSPEAALSAVEERAAIILSDGKLPFLIGGEHLVTLGAVRAAVRKYPDLHILHFDAHADLRDDYLGQKLSHACVLRRCHELTGDNKIFQFGIRSGDRSEFEWGRGHVSTHLFDLGGLEEVLEKLRGKPVYLTCDLDVLDPSVFPGTGTPEPGGVSFDALRRALTLACTSLNVVAADVNELSPHYDMSGASTAVACKIVREILISFARFSAKEMPAKRLT</sequence>
<feature type="binding site" evidence="4">
    <location>
        <position position="109"/>
    </location>
    <ligand>
        <name>Mn(2+)</name>
        <dbReference type="ChEBI" id="CHEBI:29035"/>
        <label>1</label>
    </ligand>
</feature>
<reference evidence="5" key="1">
    <citation type="journal article" date="2021" name="PeerJ">
        <title>Extensive microbial diversity within the chicken gut microbiome revealed by metagenomics and culture.</title>
        <authorList>
            <person name="Gilroy R."/>
            <person name="Ravi A."/>
            <person name="Getino M."/>
            <person name="Pursley I."/>
            <person name="Horton D.L."/>
            <person name="Alikhan N.F."/>
            <person name="Baker D."/>
            <person name="Gharbi K."/>
            <person name="Hall N."/>
            <person name="Watson M."/>
            <person name="Adriaenssens E.M."/>
            <person name="Foster-Nyarko E."/>
            <person name="Jarju S."/>
            <person name="Secka A."/>
            <person name="Antonio M."/>
            <person name="Oren A."/>
            <person name="Chaudhuri R.R."/>
            <person name="La Ragione R."/>
            <person name="Hildebrand F."/>
            <person name="Pallen M.J."/>
        </authorList>
    </citation>
    <scope>NUCLEOTIDE SEQUENCE</scope>
    <source>
        <strain evidence="5">CHK192-19661</strain>
    </source>
</reference>
<feature type="binding site" evidence="4">
    <location>
        <position position="132"/>
    </location>
    <ligand>
        <name>Mn(2+)</name>
        <dbReference type="ChEBI" id="CHEBI:29035"/>
        <label>1</label>
    </ligand>
</feature>